<evidence type="ECO:0000256" key="3">
    <source>
        <dbReference type="ARBA" id="ARBA00022490"/>
    </source>
</evidence>
<evidence type="ECO:0000256" key="9">
    <source>
        <dbReference type="ARBA" id="ARBA00023175"/>
    </source>
</evidence>
<proteinExistence type="inferred from homology"/>
<accession>A0A171ADZ5</accession>
<comment type="subcellular location">
    <subcellularLocation>
        <location evidence="1">Cytoplasm</location>
        <location evidence="1">Cytoskeleton</location>
        <location evidence="1">Cilium axoneme</location>
    </subcellularLocation>
</comment>
<dbReference type="PANTHER" id="PTHR12442:SF7">
    <property type="entry name" value="DYNEIN AXONEMAL INTERMEDIATE CHAIN 2"/>
    <property type="match status" value="1"/>
</dbReference>
<dbReference type="GO" id="GO:0036158">
    <property type="term" value="P:outer dynein arm assembly"/>
    <property type="evidence" value="ECO:0007669"/>
    <property type="project" value="TreeGrafter"/>
</dbReference>
<evidence type="ECO:0000256" key="2">
    <source>
        <dbReference type="ARBA" id="ARBA00011059"/>
    </source>
</evidence>
<keyword evidence="10" id="KW-0206">Cytoskeleton</keyword>
<dbReference type="InterPro" id="IPR015943">
    <property type="entry name" value="WD40/YVTN_repeat-like_dom_sf"/>
</dbReference>
<evidence type="ECO:0000256" key="6">
    <source>
        <dbReference type="ARBA" id="ARBA00022737"/>
    </source>
</evidence>
<evidence type="ECO:0000256" key="7">
    <source>
        <dbReference type="ARBA" id="ARBA00023017"/>
    </source>
</evidence>
<dbReference type="GO" id="GO:0045504">
    <property type="term" value="F:dynein heavy chain binding"/>
    <property type="evidence" value="ECO:0007669"/>
    <property type="project" value="TreeGrafter"/>
</dbReference>
<evidence type="ECO:0000256" key="5">
    <source>
        <dbReference type="ARBA" id="ARBA00022701"/>
    </source>
</evidence>
<dbReference type="GO" id="GO:0003341">
    <property type="term" value="P:cilium movement"/>
    <property type="evidence" value="ECO:0007669"/>
    <property type="project" value="TreeGrafter"/>
</dbReference>
<dbReference type="AlphaFoldDB" id="A0A171ADZ5"/>
<name>A0A171ADZ5_TRIIF</name>
<keyword evidence="11" id="KW-0966">Cell projection</keyword>
<dbReference type="EMBL" id="GEMB01001184">
    <property type="protein sequence ID" value="JAS01964.1"/>
    <property type="molecule type" value="Transcribed_RNA"/>
</dbReference>
<evidence type="ECO:0000256" key="11">
    <source>
        <dbReference type="ARBA" id="ARBA00023273"/>
    </source>
</evidence>
<keyword evidence="4" id="KW-0853">WD repeat</keyword>
<dbReference type="GO" id="GO:0045503">
    <property type="term" value="F:dynein light chain binding"/>
    <property type="evidence" value="ECO:0007669"/>
    <property type="project" value="TreeGrafter"/>
</dbReference>
<dbReference type="GO" id="GO:0005874">
    <property type="term" value="C:microtubule"/>
    <property type="evidence" value="ECO:0007669"/>
    <property type="project" value="UniProtKB-KW"/>
</dbReference>
<comment type="similarity">
    <text evidence="2">Belongs to the dynein intermediate chain family.</text>
</comment>
<evidence type="ECO:0000256" key="10">
    <source>
        <dbReference type="ARBA" id="ARBA00023212"/>
    </source>
</evidence>
<dbReference type="Gene3D" id="2.130.10.10">
    <property type="entry name" value="YVTN repeat-like/Quinoprotein amine dehydrogenase"/>
    <property type="match status" value="1"/>
</dbReference>
<keyword evidence="5" id="KW-0493">Microtubule</keyword>
<keyword evidence="7" id="KW-0243">Dynein</keyword>
<dbReference type="SUPFAM" id="SSF50978">
    <property type="entry name" value="WD40 repeat-like"/>
    <property type="match status" value="1"/>
</dbReference>
<feature type="non-terminal residue" evidence="12">
    <location>
        <position position="1"/>
    </location>
</feature>
<protein>
    <submittedName>
        <fullName evidence="12">Dynein intermediate chain axonemal</fullName>
    </submittedName>
</protein>
<reference evidence="12" key="1">
    <citation type="submission" date="2016-04" db="EMBL/GenBank/DDBJ databases">
        <authorList>
            <person name="Calderon-Fernandez G.M.Sr."/>
        </authorList>
    </citation>
    <scope>NUCLEOTIDE SEQUENCE</scope>
    <source>
        <strain evidence="12">Int1</strain>
        <tissue evidence="12">Integument</tissue>
    </source>
</reference>
<keyword evidence="8" id="KW-0969">Cilium</keyword>
<evidence type="ECO:0000256" key="1">
    <source>
        <dbReference type="ARBA" id="ARBA00004430"/>
    </source>
</evidence>
<evidence type="ECO:0000256" key="4">
    <source>
        <dbReference type="ARBA" id="ARBA00022574"/>
    </source>
</evidence>
<keyword evidence="3" id="KW-0963">Cytoplasm</keyword>
<evidence type="ECO:0000313" key="12">
    <source>
        <dbReference type="EMBL" id="JAS01964.1"/>
    </source>
</evidence>
<organism evidence="12">
    <name type="scientific">Triatoma infestans</name>
    <name type="common">Assassin bug</name>
    <dbReference type="NCBI Taxonomy" id="30076"/>
    <lineage>
        <taxon>Eukaryota</taxon>
        <taxon>Metazoa</taxon>
        <taxon>Ecdysozoa</taxon>
        <taxon>Arthropoda</taxon>
        <taxon>Hexapoda</taxon>
        <taxon>Insecta</taxon>
        <taxon>Pterygota</taxon>
        <taxon>Neoptera</taxon>
        <taxon>Paraneoptera</taxon>
        <taxon>Hemiptera</taxon>
        <taxon>Heteroptera</taxon>
        <taxon>Panheteroptera</taxon>
        <taxon>Cimicomorpha</taxon>
        <taxon>Reduviidae</taxon>
        <taxon>Triatominae</taxon>
        <taxon>Triatoma</taxon>
    </lineage>
</organism>
<sequence length="250" mass="28734">FIERLPDGLKVMETYMVTSSFINLYALPLEEYAEEECFGAPDYLIRAQIKDPWKTPRSIVDLSWETEQEEVIAAAYANHRALPWEQYNDRFGYVWNMRNTLMPSFILDGGAPLTAIEFNNMEPNEIAACTINGQVGLWDLRTNSQPVWITDKRTFFDIPTCIQWSSPITGYELTAAALDGQILWYDMRNRSVPFERVTLDMSRSINPKWENAVGVTSYHFEPNIPTKFLAGTTEGTVIIGNKKEKPRMKK</sequence>
<keyword evidence="6" id="KW-0677">Repeat</keyword>
<evidence type="ECO:0000256" key="8">
    <source>
        <dbReference type="ARBA" id="ARBA00023069"/>
    </source>
</evidence>
<reference evidence="12" key="2">
    <citation type="journal article" date="2017" name="J. Med. Entomol.">
        <title>Transcriptome Analysis of the Triatoma infestans (Hemiptera: Reduviidae) Integument.</title>
        <authorList>
            <person name="Calderon-Fernandez G.M."/>
            <person name="Moriconi D.E."/>
            <person name="Dulbecco A.B."/>
            <person name="Juarez M.P."/>
        </authorList>
    </citation>
    <scope>NUCLEOTIDE SEQUENCE</scope>
    <source>
        <strain evidence="12">Int1</strain>
        <tissue evidence="12">Integument</tissue>
    </source>
</reference>
<dbReference type="PANTHER" id="PTHR12442">
    <property type="entry name" value="DYNEIN INTERMEDIATE CHAIN"/>
    <property type="match status" value="1"/>
</dbReference>
<dbReference type="InterPro" id="IPR036322">
    <property type="entry name" value="WD40_repeat_dom_sf"/>
</dbReference>
<dbReference type="InterPro" id="IPR050687">
    <property type="entry name" value="Dynein_IC"/>
</dbReference>
<keyword evidence="9" id="KW-0505">Motor protein</keyword>
<dbReference type="GO" id="GO:0036157">
    <property type="term" value="C:outer dynein arm"/>
    <property type="evidence" value="ECO:0007669"/>
    <property type="project" value="TreeGrafter"/>
</dbReference>